<keyword evidence="1" id="KW-0808">Transferase</keyword>
<proteinExistence type="predicted"/>
<name>A0ABU6ZDN2_9FABA</name>
<dbReference type="Gene3D" id="3.90.120.10">
    <property type="entry name" value="DNA Methylase, subunit A, domain 2"/>
    <property type="match status" value="1"/>
</dbReference>
<protein>
    <submittedName>
        <fullName evidence="1">MAD2L1-binding protein</fullName>
        <ecNumber evidence="1">2.1.1.37</ecNumber>
    </submittedName>
</protein>
<dbReference type="GO" id="GO:0032259">
    <property type="term" value="P:methylation"/>
    <property type="evidence" value="ECO:0007669"/>
    <property type="project" value="UniProtKB-KW"/>
</dbReference>
<organism evidence="1 2">
    <name type="scientific">Stylosanthes scabra</name>
    <dbReference type="NCBI Taxonomy" id="79078"/>
    <lineage>
        <taxon>Eukaryota</taxon>
        <taxon>Viridiplantae</taxon>
        <taxon>Streptophyta</taxon>
        <taxon>Embryophyta</taxon>
        <taxon>Tracheophyta</taxon>
        <taxon>Spermatophyta</taxon>
        <taxon>Magnoliopsida</taxon>
        <taxon>eudicotyledons</taxon>
        <taxon>Gunneridae</taxon>
        <taxon>Pentapetalae</taxon>
        <taxon>rosids</taxon>
        <taxon>fabids</taxon>
        <taxon>Fabales</taxon>
        <taxon>Fabaceae</taxon>
        <taxon>Papilionoideae</taxon>
        <taxon>50 kb inversion clade</taxon>
        <taxon>dalbergioids sensu lato</taxon>
        <taxon>Dalbergieae</taxon>
        <taxon>Pterocarpus clade</taxon>
        <taxon>Stylosanthes</taxon>
    </lineage>
</organism>
<accession>A0ABU6ZDN2</accession>
<evidence type="ECO:0000313" key="2">
    <source>
        <dbReference type="Proteomes" id="UP001341840"/>
    </source>
</evidence>
<dbReference type="PANTHER" id="PTHR10629">
    <property type="entry name" value="CYTOSINE-SPECIFIC METHYLTRANSFERASE"/>
    <property type="match status" value="1"/>
</dbReference>
<evidence type="ECO:0000313" key="1">
    <source>
        <dbReference type="EMBL" id="MED6220066.1"/>
    </source>
</evidence>
<dbReference type="EMBL" id="JASCZI010272090">
    <property type="protein sequence ID" value="MED6220066.1"/>
    <property type="molecule type" value="Genomic_DNA"/>
</dbReference>
<gene>
    <name evidence="1" type="primary">CMT2_2</name>
    <name evidence="1" type="ORF">PIB30_041454</name>
</gene>
<dbReference type="EC" id="2.1.1.37" evidence="1"/>
<dbReference type="InterPro" id="IPR050390">
    <property type="entry name" value="C5-Methyltransferase"/>
</dbReference>
<sequence length="103" mass="11539">MTGSKLNGTAEESLLYDHRPHILFEDDYLRVCQIPKRKGANFRDLPGVVVIDNVVRRHPTESPSLLPSGKPLANLQLSSILLDLDSRGTIYRPSMLDWLLCGP</sequence>
<keyword evidence="2" id="KW-1185">Reference proteome</keyword>
<dbReference type="GO" id="GO:0003886">
    <property type="term" value="F:DNA (cytosine-5-)-methyltransferase activity"/>
    <property type="evidence" value="ECO:0007669"/>
    <property type="project" value="UniProtKB-EC"/>
</dbReference>
<comment type="caution">
    <text evidence="1">The sequence shown here is derived from an EMBL/GenBank/DDBJ whole genome shotgun (WGS) entry which is preliminary data.</text>
</comment>
<dbReference type="PANTHER" id="PTHR10629:SF34">
    <property type="entry name" value="DNA (CYTOSINE-5)-METHYLTRANSFERASE CMT2"/>
    <property type="match status" value="1"/>
</dbReference>
<keyword evidence="1" id="KW-0489">Methyltransferase</keyword>
<reference evidence="1 2" key="1">
    <citation type="journal article" date="2023" name="Plants (Basel)">
        <title>Bridging the Gap: Combining Genomics and Transcriptomics Approaches to Understand Stylosanthes scabra, an Orphan Legume from the Brazilian Caatinga.</title>
        <authorList>
            <person name="Ferreira-Neto J.R.C."/>
            <person name="da Silva M.D."/>
            <person name="Binneck E."/>
            <person name="de Melo N.F."/>
            <person name="da Silva R.H."/>
            <person name="de Melo A.L.T.M."/>
            <person name="Pandolfi V."/>
            <person name="Bustamante F.O."/>
            <person name="Brasileiro-Vidal A.C."/>
            <person name="Benko-Iseppon A.M."/>
        </authorList>
    </citation>
    <scope>NUCLEOTIDE SEQUENCE [LARGE SCALE GENOMIC DNA]</scope>
    <source>
        <tissue evidence="1">Leaves</tissue>
    </source>
</reference>
<dbReference type="Proteomes" id="UP001341840">
    <property type="component" value="Unassembled WGS sequence"/>
</dbReference>